<keyword evidence="3" id="KW-1185">Reference proteome</keyword>
<dbReference type="EMBL" id="JBBPBK010000010">
    <property type="protein sequence ID" value="KAK9277296.1"/>
    <property type="molecule type" value="Genomic_DNA"/>
</dbReference>
<sequence>MARWSLSTGFAGFLPSHALPESVMEACSLDCCSWGLISYGCPSIEEIESYSEQYKKRLDEIGVLGEIPDNLALEVSSPGAERLLRVPDDLYRFIDMPMRVCYVEEVEAKCPEKDGVFLLESVETESENCVWKLADVKENRDPLAKGRPLSRKQKDWRLKLPYAMFRRVSLFVEY</sequence>
<protein>
    <recommendedName>
        <fullName evidence="1">DUF7912 domain-containing protein</fullName>
    </recommendedName>
</protein>
<organism evidence="2 3">
    <name type="scientific">Liquidambar formosana</name>
    <name type="common">Formosan gum</name>
    <dbReference type="NCBI Taxonomy" id="63359"/>
    <lineage>
        <taxon>Eukaryota</taxon>
        <taxon>Viridiplantae</taxon>
        <taxon>Streptophyta</taxon>
        <taxon>Embryophyta</taxon>
        <taxon>Tracheophyta</taxon>
        <taxon>Spermatophyta</taxon>
        <taxon>Magnoliopsida</taxon>
        <taxon>eudicotyledons</taxon>
        <taxon>Gunneridae</taxon>
        <taxon>Pentapetalae</taxon>
        <taxon>Saxifragales</taxon>
        <taxon>Altingiaceae</taxon>
        <taxon>Liquidambar</taxon>
    </lineage>
</organism>
<feature type="domain" description="DUF7912" evidence="1">
    <location>
        <begin position="83"/>
        <end position="171"/>
    </location>
</feature>
<dbReference type="Pfam" id="PF25498">
    <property type="entry name" value="DUF7912"/>
    <property type="match status" value="1"/>
</dbReference>
<evidence type="ECO:0000313" key="2">
    <source>
        <dbReference type="EMBL" id="KAK9277296.1"/>
    </source>
</evidence>
<evidence type="ECO:0000259" key="1">
    <source>
        <dbReference type="Pfam" id="PF25498"/>
    </source>
</evidence>
<dbReference type="InterPro" id="IPR057234">
    <property type="entry name" value="DUF7912"/>
</dbReference>
<comment type="caution">
    <text evidence="2">The sequence shown here is derived from an EMBL/GenBank/DDBJ whole genome shotgun (WGS) entry which is preliminary data.</text>
</comment>
<proteinExistence type="predicted"/>
<gene>
    <name evidence="2" type="ORF">L1049_006836</name>
</gene>
<accession>A0AAP0RG64</accession>
<reference evidence="2 3" key="1">
    <citation type="journal article" date="2024" name="Plant J.">
        <title>Genome sequences and population genomics reveal climatic adaptation and genomic divergence between two closely related sweetgum species.</title>
        <authorList>
            <person name="Xu W.Q."/>
            <person name="Ren C.Q."/>
            <person name="Zhang X.Y."/>
            <person name="Comes H.P."/>
            <person name="Liu X.H."/>
            <person name="Li Y.G."/>
            <person name="Kettle C.J."/>
            <person name="Jalonen R."/>
            <person name="Gaisberger H."/>
            <person name="Ma Y.Z."/>
            <person name="Qiu Y.X."/>
        </authorList>
    </citation>
    <scope>NUCLEOTIDE SEQUENCE [LARGE SCALE GENOMIC DNA]</scope>
    <source>
        <strain evidence="2">Hangzhou</strain>
    </source>
</reference>
<dbReference type="PANTHER" id="PTHR34544">
    <property type="entry name" value="OSJNBA0006B20.18 PROTEIN"/>
    <property type="match status" value="1"/>
</dbReference>
<evidence type="ECO:0000313" key="3">
    <source>
        <dbReference type="Proteomes" id="UP001415857"/>
    </source>
</evidence>
<dbReference type="Proteomes" id="UP001415857">
    <property type="component" value="Unassembled WGS sequence"/>
</dbReference>
<dbReference type="PANTHER" id="PTHR34544:SF3">
    <property type="entry name" value="OS07G0155200 PROTEIN"/>
    <property type="match status" value="1"/>
</dbReference>
<dbReference type="AlphaFoldDB" id="A0AAP0RG64"/>
<name>A0AAP0RG64_LIQFO</name>